<dbReference type="OMA" id="EYEMCSS"/>
<dbReference type="PROSITE" id="PS51005">
    <property type="entry name" value="NAC"/>
    <property type="match status" value="1"/>
</dbReference>
<protein>
    <recommendedName>
        <fullName evidence="6">NAC domain-containing protein</fullName>
    </recommendedName>
</protein>
<organism evidence="7 8">
    <name type="scientific">Musa acuminata subsp. malaccensis</name>
    <name type="common">Wild banana</name>
    <name type="synonym">Musa malaccensis</name>
    <dbReference type="NCBI Taxonomy" id="214687"/>
    <lineage>
        <taxon>Eukaryota</taxon>
        <taxon>Viridiplantae</taxon>
        <taxon>Streptophyta</taxon>
        <taxon>Embryophyta</taxon>
        <taxon>Tracheophyta</taxon>
        <taxon>Spermatophyta</taxon>
        <taxon>Magnoliopsida</taxon>
        <taxon>Liliopsida</taxon>
        <taxon>Zingiberales</taxon>
        <taxon>Musaceae</taxon>
        <taxon>Musa</taxon>
    </lineage>
</organism>
<feature type="domain" description="NAC" evidence="6">
    <location>
        <begin position="31"/>
        <end position="170"/>
    </location>
</feature>
<dbReference type="SUPFAM" id="SSF101941">
    <property type="entry name" value="NAC domain"/>
    <property type="match status" value="1"/>
</dbReference>
<dbReference type="PANTHER" id="PTHR31719">
    <property type="entry name" value="NAC TRANSCRIPTION FACTOR 56"/>
    <property type="match status" value="1"/>
</dbReference>
<dbReference type="GO" id="GO:0048731">
    <property type="term" value="P:system development"/>
    <property type="evidence" value="ECO:0000318"/>
    <property type="project" value="GO_Central"/>
</dbReference>
<keyword evidence="3" id="KW-0804">Transcription</keyword>
<dbReference type="GO" id="GO:0003677">
    <property type="term" value="F:DNA binding"/>
    <property type="evidence" value="ECO:0007669"/>
    <property type="project" value="UniProtKB-KW"/>
</dbReference>
<dbReference type="Pfam" id="PF02365">
    <property type="entry name" value="NAM"/>
    <property type="match status" value="1"/>
</dbReference>
<reference evidence="7" key="1">
    <citation type="submission" date="2021-05" db="UniProtKB">
        <authorList>
            <consortium name="EnsemblPlants"/>
        </authorList>
    </citation>
    <scope>IDENTIFICATION</scope>
    <source>
        <strain evidence="7">subsp. malaccensis</strain>
    </source>
</reference>
<evidence type="ECO:0000313" key="8">
    <source>
        <dbReference type="Proteomes" id="UP000012960"/>
    </source>
</evidence>
<dbReference type="InParanoid" id="A0A804KSC7"/>
<evidence type="ECO:0000256" key="5">
    <source>
        <dbReference type="SAM" id="MobiDB-lite"/>
    </source>
</evidence>
<evidence type="ECO:0000256" key="3">
    <source>
        <dbReference type="ARBA" id="ARBA00023163"/>
    </source>
</evidence>
<evidence type="ECO:0000256" key="1">
    <source>
        <dbReference type="ARBA" id="ARBA00023015"/>
    </source>
</evidence>
<keyword evidence="8" id="KW-1185">Reference proteome</keyword>
<accession>A0A804KSC7</accession>
<evidence type="ECO:0000259" key="6">
    <source>
        <dbReference type="PROSITE" id="PS51005"/>
    </source>
</evidence>
<dbReference type="InterPro" id="IPR003441">
    <property type="entry name" value="NAC-dom"/>
</dbReference>
<sequence length="495" mass="53402">MWKQNEKLTWQTARSPKLPPKISADTSVLRIPPGYRFVPTAEELVVDYLANWVAGTPLPGRAVAFADVYGTEPWNLLGSDRQEGYFFAERQPKTSGGSRVDRTAGTGSWLLNRRQEPVKSIVDGREMVVGRRSYLSFKDGRRKNSGWTMYEYEMCSSTFETRVLCHVKKTSYQPISGGNFNKTVESTFTEAARETLTGGSFVGQKRNREESSTLSSAAPKKSCRGLVAHPNGAFHSDVSPSPTAVVQQLLLAPVVTTLESRLSSIDSVAPNEAGVPAATPSSTDVGGGDLEAFDLGITAEEIEAFLASSSSSVDLGGEQHCTDDAFFTREVDALLMSDATDTASTTIPKASPSGHVDVLLMPDDTRIDSTTVAEVSSSIDFVVCEQMYCTDGPFFSSLEEVHAFLMSDDTFIASTTIPGASLSSSTGLAAEQTELQACLRSDSTTVEKASMSSSNDSVGCAQTENIDDDDGLLQEIEAFMKDTAMDSTMISWLEQ</sequence>
<evidence type="ECO:0000256" key="4">
    <source>
        <dbReference type="ARBA" id="ARBA00023242"/>
    </source>
</evidence>
<evidence type="ECO:0000313" key="7">
    <source>
        <dbReference type="EnsemblPlants" id="Ma10_p03880.1"/>
    </source>
</evidence>
<dbReference type="InterPro" id="IPR036093">
    <property type="entry name" value="NAC_dom_sf"/>
</dbReference>
<dbReference type="Gramene" id="Ma10_t03880.1">
    <property type="protein sequence ID" value="Ma10_p03880.1"/>
    <property type="gene ID" value="Ma10_g03880"/>
</dbReference>
<dbReference type="EnsemblPlants" id="Ma10_t03880.1">
    <property type="protein sequence ID" value="Ma10_p03880.1"/>
    <property type="gene ID" value="Ma10_g03880"/>
</dbReference>
<dbReference type="Gene3D" id="2.170.150.80">
    <property type="entry name" value="NAC domain"/>
    <property type="match status" value="1"/>
</dbReference>
<keyword evidence="4" id="KW-0539">Nucleus</keyword>
<keyword evidence="1" id="KW-0805">Transcription regulation</keyword>
<proteinExistence type="predicted"/>
<dbReference type="PANTHER" id="PTHR31719:SF134">
    <property type="entry name" value="NAC DOMAIN-CONTAINING PROTEIN 104"/>
    <property type="match status" value="1"/>
</dbReference>
<name>A0A804KSC7_MUSAM</name>
<evidence type="ECO:0000256" key="2">
    <source>
        <dbReference type="ARBA" id="ARBA00023125"/>
    </source>
</evidence>
<dbReference type="GO" id="GO:0006355">
    <property type="term" value="P:regulation of DNA-templated transcription"/>
    <property type="evidence" value="ECO:0007669"/>
    <property type="project" value="InterPro"/>
</dbReference>
<feature type="region of interest" description="Disordered" evidence="5">
    <location>
        <begin position="199"/>
        <end position="220"/>
    </location>
</feature>
<dbReference type="Proteomes" id="UP000012960">
    <property type="component" value="Unplaced"/>
</dbReference>
<keyword evidence="2" id="KW-0238">DNA-binding</keyword>
<dbReference type="AlphaFoldDB" id="A0A804KSC7"/>